<name>F0SZV5_SYNGF</name>
<reference evidence="6 7" key="1">
    <citation type="journal article" date="2011" name="Stand. Genomic Sci.">
        <title>Complete genome sequence of Syntrophobotulus glycolicus type strain (FlGlyR).</title>
        <authorList>
            <person name="Han C."/>
            <person name="Mwirichia R."/>
            <person name="Chertkov O."/>
            <person name="Held B."/>
            <person name="Lapidus A."/>
            <person name="Nolan M."/>
            <person name="Lucas S."/>
            <person name="Hammon N."/>
            <person name="Deshpande S."/>
            <person name="Cheng J.F."/>
            <person name="Tapia R."/>
            <person name="Goodwin L."/>
            <person name="Pitluck S."/>
            <person name="Huntemann M."/>
            <person name="Liolios K."/>
            <person name="Ivanova N."/>
            <person name="Pagani I."/>
            <person name="Mavromatis K."/>
            <person name="Ovchinikova G."/>
            <person name="Pati A."/>
            <person name="Chen A."/>
            <person name="Palaniappan K."/>
            <person name="Land M."/>
            <person name="Hauser L."/>
            <person name="Brambilla E.M."/>
            <person name="Rohde M."/>
            <person name="Spring S."/>
            <person name="Sikorski J."/>
            <person name="Goker M."/>
            <person name="Woyke T."/>
            <person name="Bristow J."/>
            <person name="Eisen J.A."/>
            <person name="Markowitz V."/>
            <person name="Hugenholtz P."/>
            <person name="Kyrpides N.C."/>
            <person name="Klenk H.P."/>
            <person name="Detter J.C."/>
        </authorList>
    </citation>
    <scope>NUCLEOTIDE SEQUENCE [LARGE SCALE GENOMIC DNA]</scope>
    <source>
        <strain evidence="7">DSM 8271 / FlGlyR</strain>
    </source>
</reference>
<keyword evidence="1 4" id="KW-0663">Pyridoxal phosphate</keyword>
<dbReference type="EMBL" id="CP002547">
    <property type="protein sequence ID" value="ADY57276.1"/>
    <property type="molecule type" value="Genomic_DNA"/>
</dbReference>
<dbReference type="SUPFAM" id="SSF53383">
    <property type="entry name" value="PLP-dependent transferases"/>
    <property type="match status" value="1"/>
</dbReference>
<dbReference type="KEGG" id="sgy:Sgly_3007"/>
<dbReference type="GO" id="GO:0030170">
    <property type="term" value="F:pyridoxal phosphate binding"/>
    <property type="evidence" value="ECO:0007669"/>
    <property type="project" value="TreeGrafter"/>
</dbReference>
<dbReference type="InterPro" id="IPR015424">
    <property type="entry name" value="PyrdxlP-dep_Trfase"/>
</dbReference>
<dbReference type="HOGENOM" id="CLU_033332_6_0_9"/>
<evidence type="ECO:0000256" key="5">
    <source>
        <dbReference type="RuleBase" id="RU004508"/>
    </source>
</evidence>
<dbReference type="eggNOG" id="COG0399">
    <property type="taxonomic scope" value="Bacteria"/>
</dbReference>
<evidence type="ECO:0000256" key="3">
    <source>
        <dbReference type="PIRSR" id="PIRSR000390-1"/>
    </source>
</evidence>
<keyword evidence="7" id="KW-1185">Reference proteome</keyword>
<evidence type="ECO:0000313" key="6">
    <source>
        <dbReference type="EMBL" id="ADY57276.1"/>
    </source>
</evidence>
<evidence type="ECO:0000256" key="4">
    <source>
        <dbReference type="PIRSR" id="PIRSR000390-2"/>
    </source>
</evidence>
<dbReference type="Proteomes" id="UP000007488">
    <property type="component" value="Chromosome"/>
</dbReference>
<dbReference type="InterPro" id="IPR000653">
    <property type="entry name" value="DegT/StrS_aminotransferase"/>
</dbReference>
<dbReference type="PANTHER" id="PTHR30244">
    <property type="entry name" value="TRANSAMINASE"/>
    <property type="match status" value="1"/>
</dbReference>
<dbReference type="Gene3D" id="3.90.1150.10">
    <property type="entry name" value="Aspartate Aminotransferase, domain 1"/>
    <property type="match status" value="1"/>
</dbReference>
<dbReference type="STRING" id="645991.Sgly_3007"/>
<keyword evidence="6" id="KW-0032">Aminotransferase</keyword>
<gene>
    <name evidence="6" type="ordered locus">Sgly_3007</name>
</gene>
<dbReference type="FunFam" id="3.40.640.10:FF:000089">
    <property type="entry name" value="Aminotransferase, DegT/DnrJ/EryC1/StrS family"/>
    <property type="match status" value="1"/>
</dbReference>
<dbReference type="Gene3D" id="3.40.640.10">
    <property type="entry name" value="Type I PLP-dependent aspartate aminotransferase-like (Major domain)"/>
    <property type="match status" value="1"/>
</dbReference>
<dbReference type="InterPro" id="IPR015422">
    <property type="entry name" value="PyrdxlP-dep_Trfase_small"/>
</dbReference>
<evidence type="ECO:0000256" key="1">
    <source>
        <dbReference type="ARBA" id="ARBA00022898"/>
    </source>
</evidence>
<dbReference type="Pfam" id="PF01041">
    <property type="entry name" value="DegT_DnrJ_EryC1"/>
    <property type="match status" value="1"/>
</dbReference>
<dbReference type="RefSeq" id="WP_013626048.1">
    <property type="nucleotide sequence ID" value="NC_015172.1"/>
</dbReference>
<evidence type="ECO:0000256" key="2">
    <source>
        <dbReference type="ARBA" id="ARBA00037999"/>
    </source>
</evidence>
<dbReference type="EC" id="2.6.1.50" evidence="6"/>
<proteinExistence type="inferred from homology"/>
<keyword evidence="6" id="KW-0808">Transferase</keyword>
<dbReference type="PANTHER" id="PTHR30244:SF36">
    <property type="entry name" value="3-OXO-GLUCOSE-6-PHOSPHATE:GLUTAMATE AMINOTRANSFERASE"/>
    <property type="match status" value="1"/>
</dbReference>
<sequence length="370" mass="40731">MHIPLLDLKAQYLTIKEEIDQAVMEVLSSAKYILGPQMKAFEDEIAAFCGVKHAVAVANGTDALVLALKACRIGPGDEVITTPFTFFASAEAIANVGATPVFAEIDPVTLNIDVERLEERITTRTKAIIPVHIFGQMAQMDTIMNLAEQYGLSIIEDCAQAIGAEYKGQKAGTIGDIGTFSFFPTKNLGGYGDGGMVVTGSGNIADKIRTLRFHGTKTKYYHDQIGYNSRLDELQAAVLRVKLKYLDQWNAGRRAKAQHYEELLDGLVQKEKLILPGKDPDCLPVYHLFVIRTDRREELMKALNENGVSSAVYYPVPLHLQKAFAYLGYSRGDLPVTEKACSQALALPCYPELTGEEQERIAAVVKEALR</sequence>
<dbReference type="CDD" id="cd00616">
    <property type="entry name" value="AHBA_syn"/>
    <property type="match status" value="1"/>
</dbReference>
<feature type="modified residue" description="N6-(pyridoxal phosphate)lysine" evidence="4">
    <location>
        <position position="186"/>
    </location>
</feature>
<dbReference type="GO" id="GO:0000271">
    <property type="term" value="P:polysaccharide biosynthetic process"/>
    <property type="evidence" value="ECO:0007669"/>
    <property type="project" value="TreeGrafter"/>
</dbReference>
<protein>
    <submittedName>
        <fullName evidence="6">Glutamine--scyllo-inositol transaminase</fullName>
        <ecNumber evidence="6">2.6.1.50</ecNumber>
    </submittedName>
</protein>
<dbReference type="AlphaFoldDB" id="F0SZV5"/>
<dbReference type="InterPro" id="IPR015421">
    <property type="entry name" value="PyrdxlP-dep_Trfase_major"/>
</dbReference>
<dbReference type="GO" id="GO:0047310">
    <property type="term" value="F:glutamine-scyllo-inositol transaminase activity"/>
    <property type="evidence" value="ECO:0007669"/>
    <property type="project" value="UniProtKB-EC"/>
</dbReference>
<organism evidence="6 7">
    <name type="scientific">Syntrophobotulus glycolicus (strain DSM 8271 / FlGlyR)</name>
    <dbReference type="NCBI Taxonomy" id="645991"/>
    <lineage>
        <taxon>Bacteria</taxon>
        <taxon>Bacillati</taxon>
        <taxon>Bacillota</taxon>
        <taxon>Clostridia</taxon>
        <taxon>Eubacteriales</taxon>
        <taxon>Desulfitobacteriaceae</taxon>
        <taxon>Syntrophobotulus</taxon>
    </lineage>
</organism>
<dbReference type="PIRSF" id="PIRSF000390">
    <property type="entry name" value="PLP_StrS"/>
    <property type="match status" value="1"/>
</dbReference>
<comment type="similarity">
    <text evidence="2 5">Belongs to the DegT/DnrJ/EryC1 family.</text>
</comment>
<accession>F0SZV5</accession>
<reference evidence="7" key="2">
    <citation type="submission" date="2011-02" db="EMBL/GenBank/DDBJ databases">
        <title>The complete genome of Syntrophobotulus glycolicus DSM 8271.</title>
        <authorList>
            <person name="Lucas S."/>
            <person name="Copeland A."/>
            <person name="Lapidus A."/>
            <person name="Bruce D."/>
            <person name="Goodwin L."/>
            <person name="Pitluck S."/>
            <person name="Kyrpides N."/>
            <person name="Mavromatis K."/>
            <person name="Pagani I."/>
            <person name="Ivanova N."/>
            <person name="Mikhailova N."/>
            <person name="Chertkov O."/>
            <person name="Held B."/>
            <person name="Detter J.C."/>
            <person name="Tapia R."/>
            <person name="Han C."/>
            <person name="Land M."/>
            <person name="Hauser L."/>
            <person name="Markowitz V."/>
            <person name="Cheng J.-F."/>
            <person name="Hugenholtz P."/>
            <person name="Woyke T."/>
            <person name="Wu D."/>
            <person name="Spring S."/>
            <person name="Schroeder M."/>
            <person name="Brambilla E."/>
            <person name="Klenk H.-P."/>
            <person name="Eisen J.A."/>
        </authorList>
    </citation>
    <scope>NUCLEOTIDE SEQUENCE [LARGE SCALE GENOMIC DNA]</scope>
    <source>
        <strain evidence="7">DSM 8271 / FlGlyR</strain>
    </source>
</reference>
<feature type="active site" description="Proton acceptor" evidence="3">
    <location>
        <position position="186"/>
    </location>
</feature>
<evidence type="ECO:0000313" key="7">
    <source>
        <dbReference type="Proteomes" id="UP000007488"/>
    </source>
</evidence>
<dbReference type="OrthoDB" id="9810913at2"/>